<organism evidence="5 6">
    <name type="scientific">Paratissierella segnis</name>
    <dbReference type="NCBI Taxonomy" id="2763679"/>
    <lineage>
        <taxon>Bacteria</taxon>
        <taxon>Bacillati</taxon>
        <taxon>Bacillota</taxon>
        <taxon>Tissierellia</taxon>
        <taxon>Tissierellales</taxon>
        <taxon>Tissierellaceae</taxon>
        <taxon>Paratissierella</taxon>
    </lineage>
</organism>
<keyword evidence="3 5" id="KW-0067">ATP-binding</keyword>
<evidence type="ECO:0000259" key="4">
    <source>
        <dbReference type="PROSITE" id="PS50893"/>
    </source>
</evidence>
<dbReference type="Proteomes" id="UP000601171">
    <property type="component" value="Unassembled WGS sequence"/>
</dbReference>
<evidence type="ECO:0000313" key="5">
    <source>
        <dbReference type="EMBL" id="MBC8587193.1"/>
    </source>
</evidence>
<keyword evidence="2" id="KW-0547">Nucleotide-binding</keyword>
<keyword evidence="6" id="KW-1185">Reference proteome</keyword>
<dbReference type="SMART" id="SM00382">
    <property type="entry name" value="AAA"/>
    <property type="match status" value="1"/>
</dbReference>
<proteinExistence type="predicted"/>
<dbReference type="EMBL" id="JACRTG010000008">
    <property type="protein sequence ID" value="MBC8587193.1"/>
    <property type="molecule type" value="Genomic_DNA"/>
</dbReference>
<accession>A0A926EP97</accession>
<dbReference type="GO" id="GO:0016887">
    <property type="term" value="F:ATP hydrolysis activity"/>
    <property type="evidence" value="ECO:0007669"/>
    <property type="project" value="InterPro"/>
</dbReference>
<keyword evidence="1" id="KW-0813">Transport</keyword>
<comment type="caution">
    <text evidence="5">The sequence shown here is derived from an EMBL/GenBank/DDBJ whole genome shotgun (WGS) entry which is preliminary data.</text>
</comment>
<dbReference type="Gene3D" id="3.40.50.300">
    <property type="entry name" value="P-loop containing nucleotide triphosphate hydrolases"/>
    <property type="match status" value="1"/>
</dbReference>
<evidence type="ECO:0000256" key="1">
    <source>
        <dbReference type="ARBA" id="ARBA00022448"/>
    </source>
</evidence>
<evidence type="ECO:0000313" key="6">
    <source>
        <dbReference type="Proteomes" id="UP000601171"/>
    </source>
</evidence>
<dbReference type="PROSITE" id="PS50893">
    <property type="entry name" value="ABC_TRANSPORTER_2"/>
    <property type="match status" value="1"/>
</dbReference>
<evidence type="ECO:0000256" key="2">
    <source>
        <dbReference type="ARBA" id="ARBA00022741"/>
    </source>
</evidence>
<dbReference type="GO" id="GO:0005524">
    <property type="term" value="F:ATP binding"/>
    <property type="evidence" value="ECO:0007669"/>
    <property type="project" value="UniProtKB-KW"/>
</dbReference>
<dbReference type="InterPro" id="IPR027417">
    <property type="entry name" value="P-loop_NTPase"/>
</dbReference>
<dbReference type="PANTHER" id="PTHR42781:SF4">
    <property type="entry name" value="SPERMIDINE_PUTRESCINE IMPORT ATP-BINDING PROTEIN POTA"/>
    <property type="match status" value="1"/>
</dbReference>
<reference evidence="5" key="1">
    <citation type="submission" date="2020-08" db="EMBL/GenBank/DDBJ databases">
        <title>Genome public.</title>
        <authorList>
            <person name="Liu C."/>
            <person name="Sun Q."/>
        </authorList>
    </citation>
    <scope>NUCLEOTIDE SEQUENCE</scope>
    <source>
        <strain evidence="5">BX21</strain>
    </source>
</reference>
<gene>
    <name evidence="5" type="ORF">H8707_02915</name>
</gene>
<dbReference type="PANTHER" id="PTHR42781">
    <property type="entry name" value="SPERMIDINE/PUTRESCINE IMPORT ATP-BINDING PROTEIN POTA"/>
    <property type="match status" value="1"/>
</dbReference>
<protein>
    <submittedName>
        <fullName evidence="5">ATP-binding cassette domain-containing protein</fullName>
    </submittedName>
</protein>
<dbReference type="Pfam" id="PF00005">
    <property type="entry name" value="ABC_tran"/>
    <property type="match status" value="1"/>
</dbReference>
<dbReference type="InterPro" id="IPR050093">
    <property type="entry name" value="ABC_SmlMolc_Importer"/>
</dbReference>
<dbReference type="SUPFAM" id="SSF52540">
    <property type="entry name" value="P-loop containing nucleoside triphosphate hydrolases"/>
    <property type="match status" value="1"/>
</dbReference>
<evidence type="ECO:0000256" key="3">
    <source>
        <dbReference type="ARBA" id="ARBA00022840"/>
    </source>
</evidence>
<dbReference type="RefSeq" id="WP_262428665.1">
    <property type="nucleotide sequence ID" value="NZ_JACRTG010000008.1"/>
</dbReference>
<feature type="domain" description="ABC transporter" evidence="4">
    <location>
        <begin position="1"/>
        <end position="231"/>
    </location>
</feature>
<dbReference type="AlphaFoldDB" id="A0A926EP97"/>
<sequence>MLFVDIKKKLGNFVLDVNFNINSEVLALFGPSGCGKSMTLKCIAGLEIPDEGIIQLNGRTLFDSNNKINLKPQERRVGLLFQNYALFPNMTLKQNIEIGIPKSNKNKYATVEEIMSDFHLKSLEYNYPHQLSGGQQQRTALARMLVNSPEILMFDEPFSALDDFLRWQMEQELISILKKHKGSALYVSHNGDEVFRISDKIAIMNDGKIEEIGEKEELFNNPRSKHTAILTGCKNISKADKVNDYEVYAKDWKIRLKSSKYIKDNVKNVGLYQDGIKFANDENCENLFRLKIKDIATNPSSTTLMLENKNSNYIYLEIPNSELKSKVNAEHIDVSIDKNKLLLLY</sequence>
<dbReference type="InterPro" id="IPR003593">
    <property type="entry name" value="AAA+_ATPase"/>
</dbReference>
<dbReference type="InterPro" id="IPR003439">
    <property type="entry name" value="ABC_transporter-like_ATP-bd"/>
</dbReference>
<name>A0A926EP97_9FIRM</name>